<name>A0A090DTM6_MESPL</name>
<dbReference type="GO" id="GO:0016787">
    <property type="term" value="F:hydrolase activity"/>
    <property type="evidence" value="ECO:0007669"/>
    <property type="project" value="UniProtKB-KW"/>
</dbReference>
<proteinExistence type="predicted"/>
<evidence type="ECO:0000313" key="2">
    <source>
        <dbReference type="Proteomes" id="UP000045285"/>
    </source>
</evidence>
<dbReference type="PANTHER" id="PTHR30619:SF1">
    <property type="entry name" value="RECOMBINATION PROTEIN 2"/>
    <property type="match status" value="1"/>
</dbReference>
<sequence>MFRVGFGDFFLLTVPHKDGKKHILIDCGVHAKDLGTIRSAVEQMADDCGRHLSLVIMTHRHADHISGFASCSDIFSEITVDAVWMPWFENPTNKIASAFQASLTATANQLAMRLNARGNAEAEHLRMLENITGVPDPVQGFSSNQKALDVLHNGFKNKVKPQYYKSGDQPSLPAELTAAGLSAQIIGPPIDPVLIAQMTNKAQQYLSDLTVEDDASLKPFADAFRAIETQYPDEAFEFYSADQVRQQIHDAQPLALAARAAAADKTLNNQSLVIVFSMAGRNLLFAGDAQWGNWEHFLYGGAFGTPGHTEITGQAKAILSSIDFYKVGHHGSANATPKDAVKAMRLGCCGMCSTQIDAYNEVPREPLLAALSERMNGQIARSDQVAANASLGPNTAAGPLPAAFTAPTGVLFVDFEL</sequence>
<dbReference type="EMBL" id="CCMZ01000025">
    <property type="protein sequence ID" value="CDX20244.1"/>
    <property type="molecule type" value="Genomic_DNA"/>
</dbReference>
<dbReference type="AlphaFoldDB" id="A0A090DTM6"/>
<reference evidence="2" key="1">
    <citation type="submission" date="2014-08" db="EMBL/GenBank/DDBJ databases">
        <authorList>
            <person name="Moulin L."/>
        </authorList>
    </citation>
    <scope>NUCLEOTIDE SEQUENCE [LARGE SCALE GENOMIC DNA]</scope>
</reference>
<dbReference type="Gene3D" id="3.60.15.10">
    <property type="entry name" value="Ribonuclease Z/Hydroxyacylglutathione hydrolase-like"/>
    <property type="match status" value="1"/>
</dbReference>
<keyword evidence="2" id="KW-1185">Reference proteome</keyword>
<evidence type="ECO:0000313" key="1">
    <source>
        <dbReference type="EMBL" id="CDX20244.1"/>
    </source>
</evidence>
<dbReference type="Proteomes" id="UP000045285">
    <property type="component" value="Unassembled WGS sequence"/>
</dbReference>
<accession>A0A090DTM6</accession>
<dbReference type="PANTHER" id="PTHR30619">
    <property type="entry name" value="DNA INTERNALIZATION/COMPETENCE PROTEIN COMEC/REC2"/>
    <property type="match status" value="1"/>
</dbReference>
<dbReference type="SUPFAM" id="SSF56281">
    <property type="entry name" value="Metallo-hydrolase/oxidoreductase"/>
    <property type="match status" value="1"/>
</dbReference>
<organism evidence="1 2">
    <name type="scientific">Mesorhizobium plurifarium</name>
    <dbReference type="NCBI Taxonomy" id="69974"/>
    <lineage>
        <taxon>Bacteria</taxon>
        <taxon>Pseudomonadati</taxon>
        <taxon>Pseudomonadota</taxon>
        <taxon>Alphaproteobacteria</taxon>
        <taxon>Hyphomicrobiales</taxon>
        <taxon>Phyllobacteriaceae</taxon>
        <taxon>Mesorhizobium</taxon>
    </lineage>
</organism>
<dbReference type="InterPro" id="IPR036866">
    <property type="entry name" value="RibonucZ/Hydroxyglut_hydro"/>
</dbReference>
<dbReference type="InterPro" id="IPR052159">
    <property type="entry name" value="Competence_DNA_uptake"/>
</dbReference>
<protein>
    <submittedName>
        <fullName evidence="1">Putative Metallo-hydrolase</fullName>
    </submittedName>
</protein>
<keyword evidence="1" id="KW-0378">Hydrolase</keyword>
<gene>
    <name evidence="1" type="ORF">MPL3356_310055</name>
</gene>